<organism evidence="3 4">
    <name type="scientific">Adineta ricciae</name>
    <name type="common">Rotifer</name>
    <dbReference type="NCBI Taxonomy" id="249248"/>
    <lineage>
        <taxon>Eukaryota</taxon>
        <taxon>Metazoa</taxon>
        <taxon>Spiralia</taxon>
        <taxon>Gnathifera</taxon>
        <taxon>Rotifera</taxon>
        <taxon>Eurotatoria</taxon>
        <taxon>Bdelloidea</taxon>
        <taxon>Adinetida</taxon>
        <taxon>Adinetidae</taxon>
        <taxon>Adineta</taxon>
    </lineage>
</organism>
<dbReference type="InterPro" id="IPR000225">
    <property type="entry name" value="Armadillo"/>
</dbReference>
<dbReference type="EMBL" id="CAJNOR010003544">
    <property type="protein sequence ID" value="CAF1424260.1"/>
    <property type="molecule type" value="Genomic_DNA"/>
</dbReference>
<dbReference type="EMBL" id="CAJNOJ010000072">
    <property type="protein sequence ID" value="CAF1034637.1"/>
    <property type="molecule type" value="Genomic_DNA"/>
</dbReference>
<feature type="compositionally biased region" description="Low complexity" evidence="1">
    <location>
        <begin position="196"/>
        <end position="210"/>
    </location>
</feature>
<dbReference type="SMART" id="SM00185">
    <property type="entry name" value="ARM"/>
    <property type="match status" value="4"/>
</dbReference>
<dbReference type="PANTHER" id="PTHR21356">
    <property type="entry name" value="ARMADILLO REPEAT CONTAINING 2"/>
    <property type="match status" value="1"/>
</dbReference>
<dbReference type="SUPFAM" id="SSF48371">
    <property type="entry name" value="ARM repeat"/>
    <property type="match status" value="1"/>
</dbReference>
<evidence type="ECO:0000256" key="1">
    <source>
        <dbReference type="SAM" id="MobiDB-lite"/>
    </source>
</evidence>
<reference evidence="3" key="1">
    <citation type="submission" date="2021-02" db="EMBL/GenBank/DDBJ databases">
        <authorList>
            <person name="Nowell W R."/>
        </authorList>
    </citation>
    <scope>NUCLEOTIDE SEQUENCE</scope>
</reference>
<feature type="region of interest" description="Disordered" evidence="1">
    <location>
        <begin position="56"/>
        <end position="218"/>
    </location>
</feature>
<feature type="compositionally biased region" description="Polar residues" evidence="1">
    <location>
        <begin position="136"/>
        <end position="152"/>
    </location>
</feature>
<evidence type="ECO:0000313" key="4">
    <source>
        <dbReference type="Proteomes" id="UP000663828"/>
    </source>
</evidence>
<dbReference type="OrthoDB" id="247006at2759"/>
<keyword evidence="4" id="KW-1185">Reference proteome</keyword>
<protein>
    <recommendedName>
        <fullName evidence="5">Armadillo repeat-containing protein 2</fullName>
    </recommendedName>
</protein>
<comment type="caution">
    <text evidence="3">The sequence shown here is derived from an EMBL/GenBank/DDBJ whole genome shotgun (WGS) entry which is preliminary data.</text>
</comment>
<gene>
    <name evidence="2" type="ORF">EDS130_LOCUS16595</name>
    <name evidence="3" type="ORF">XAT740_LOCUS35410</name>
</gene>
<dbReference type="InterPro" id="IPR038905">
    <property type="entry name" value="ARMC2"/>
</dbReference>
<dbReference type="InterPro" id="IPR011989">
    <property type="entry name" value="ARM-like"/>
</dbReference>
<accession>A0A815MJU1</accession>
<dbReference type="GO" id="GO:0044782">
    <property type="term" value="P:cilium organization"/>
    <property type="evidence" value="ECO:0007669"/>
    <property type="project" value="TreeGrafter"/>
</dbReference>
<dbReference type="AlphaFoldDB" id="A0A815MJU1"/>
<feature type="compositionally biased region" description="Polar residues" evidence="1">
    <location>
        <begin position="1"/>
        <end position="29"/>
    </location>
</feature>
<dbReference type="InterPro" id="IPR016024">
    <property type="entry name" value="ARM-type_fold"/>
</dbReference>
<evidence type="ECO:0000313" key="2">
    <source>
        <dbReference type="EMBL" id="CAF1034637.1"/>
    </source>
</evidence>
<dbReference type="PANTHER" id="PTHR21356:SF1">
    <property type="entry name" value="ARMADILLO REPEAT-CONTAINING PROTEIN 2"/>
    <property type="match status" value="1"/>
</dbReference>
<evidence type="ECO:0000313" key="3">
    <source>
        <dbReference type="EMBL" id="CAF1424260.1"/>
    </source>
</evidence>
<feature type="region of interest" description="Disordered" evidence="1">
    <location>
        <begin position="1"/>
        <end position="37"/>
    </location>
</feature>
<dbReference type="Gene3D" id="1.25.10.10">
    <property type="entry name" value="Leucine-rich Repeat Variant"/>
    <property type="match status" value="2"/>
</dbReference>
<feature type="compositionally biased region" description="Polar residues" evidence="1">
    <location>
        <begin position="86"/>
        <end position="109"/>
    </location>
</feature>
<feature type="compositionally biased region" description="Polar residues" evidence="1">
    <location>
        <begin position="162"/>
        <end position="184"/>
    </location>
</feature>
<evidence type="ECO:0008006" key="5">
    <source>
        <dbReference type="Google" id="ProtNLM"/>
    </source>
</evidence>
<name>A0A815MJU1_ADIRI</name>
<sequence>MSNSPNGSTHSASGRDNPAGNSPSTMINRRNSRESPMPFYEIPSWVENVPSKIINDAKQSLREMPTTRPYTPRDDSRYTLGKLNHEPTSLSIASTDYETESRPASSRPTEVQRRAAKGLSAGLPDPVAPIVPTRLSKLNRQPSQDETPSNGSKAIVQPKFRATQNNRPAQNEASSNGTNTTAQTKPPLPANHERSSASSSASSQHRNSQSSKDESSDDNLIWKHEIDPLIETMITAYKKNHYEQYDQTCNDLYKALLEHNFFTKKNNKKRGELLKTLFSFIGSDNSIIKFHVARLSLAFQVSSTNNLRNIIRVIADLSSNKENDHFFLETNIIDLLFDTIERIDTQQNLESTTYFCTALKNLTVNNELIGLISQKNPFPLLDAILKNLLQLKDQTDLHPQLRDCLISLTDGLRNLAENDINRREFLTYDIINHLTFILKYFTDKSHGDLMKNVARILSKLTQHTDCCLKLVQCSSCYRSFLKILIKHESNQPLIVRVCFILGNMMAKSEDARVTFMKDSHALQTLTKLLHSYIQLDSLVLKPEKLDNDEATNQDMDNVDDANLNQFRSIENVINKVIRVLSNLAIAQENGLIIIRRDDCIDLLFKLLKTPSQHSEELLVHVLMALNNLSYYDDPQSYIIRHADTLAQLLVKYIRNEEKMDCVVEAFRVLGNLSRAKRIRDILMKCKVDRLAIHHCRSDNIELLYAVIGVLINLTVDEDKRECLKIYDGIDSLINIFEYSIQSDWQLASLVCKALWNYCDNNYEKKDNQWLWFTDEQLKILFNLFDESLHESSLESTDDTDLDELNKQLWSEEYFPVASRLYQRLVDENKYFQTNQT</sequence>
<proteinExistence type="predicted"/>
<dbReference type="Proteomes" id="UP000663852">
    <property type="component" value="Unassembled WGS sequence"/>
</dbReference>
<dbReference type="Proteomes" id="UP000663828">
    <property type="component" value="Unassembled WGS sequence"/>
</dbReference>